<organism evidence="1 2">
    <name type="scientific">Mycena albidolilacea</name>
    <dbReference type="NCBI Taxonomy" id="1033008"/>
    <lineage>
        <taxon>Eukaryota</taxon>
        <taxon>Fungi</taxon>
        <taxon>Dikarya</taxon>
        <taxon>Basidiomycota</taxon>
        <taxon>Agaricomycotina</taxon>
        <taxon>Agaricomycetes</taxon>
        <taxon>Agaricomycetidae</taxon>
        <taxon>Agaricales</taxon>
        <taxon>Marasmiineae</taxon>
        <taxon>Mycenaceae</taxon>
        <taxon>Mycena</taxon>
    </lineage>
</organism>
<keyword evidence="2" id="KW-1185">Reference proteome</keyword>
<name>A0AAD7EYB3_9AGAR</name>
<evidence type="ECO:0000313" key="1">
    <source>
        <dbReference type="EMBL" id="KAJ7356731.1"/>
    </source>
</evidence>
<dbReference type="SUPFAM" id="SSF56801">
    <property type="entry name" value="Acetyl-CoA synthetase-like"/>
    <property type="match status" value="1"/>
</dbReference>
<dbReference type="EMBL" id="JARIHO010000008">
    <property type="protein sequence ID" value="KAJ7356731.1"/>
    <property type="molecule type" value="Genomic_DNA"/>
</dbReference>
<reference evidence="1" key="1">
    <citation type="submission" date="2023-03" db="EMBL/GenBank/DDBJ databases">
        <title>Massive genome expansion in bonnet fungi (Mycena s.s.) driven by repeated elements and novel gene families across ecological guilds.</title>
        <authorList>
            <consortium name="Lawrence Berkeley National Laboratory"/>
            <person name="Harder C.B."/>
            <person name="Miyauchi S."/>
            <person name="Viragh M."/>
            <person name="Kuo A."/>
            <person name="Thoen E."/>
            <person name="Andreopoulos B."/>
            <person name="Lu D."/>
            <person name="Skrede I."/>
            <person name="Drula E."/>
            <person name="Henrissat B."/>
            <person name="Morin E."/>
            <person name="Kohler A."/>
            <person name="Barry K."/>
            <person name="LaButti K."/>
            <person name="Morin E."/>
            <person name="Salamov A."/>
            <person name="Lipzen A."/>
            <person name="Mereny Z."/>
            <person name="Hegedus B."/>
            <person name="Baldrian P."/>
            <person name="Stursova M."/>
            <person name="Weitz H."/>
            <person name="Taylor A."/>
            <person name="Grigoriev I.V."/>
            <person name="Nagy L.G."/>
            <person name="Martin F."/>
            <person name="Kauserud H."/>
        </authorList>
    </citation>
    <scope>NUCLEOTIDE SEQUENCE</scope>
    <source>
        <strain evidence="1">CBHHK002</strain>
    </source>
</reference>
<comment type="caution">
    <text evidence="1">The sequence shown here is derived from an EMBL/GenBank/DDBJ whole genome shotgun (WGS) entry which is preliminary data.</text>
</comment>
<accession>A0AAD7EYB3</accession>
<dbReference type="Gene3D" id="3.40.50.12780">
    <property type="entry name" value="N-terminal domain of ligase-like"/>
    <property type="match status" value="1"/>
</dbReference>
<protein>
    <recommendedName>
        <fullName evidence="3">AMP-dependent synthetase/ligase domain-containing protein</fullName>
    </recommendedName>
</protein>
<dbReference type="Proteomes" id="UP001218218">
    <property type="component" value="Unassembled WGS sequence"/>
</dbReference>
<sequence length="208" mass="22779">MAHLPALCPQGLNSKTFTPPPKSLTVSEICDWHYKHSESHTLYIHVDQATDEVTSVPWKTAVQGIYRISHFVTQNVQALETSELRPTIGLCSTSDSFTYLLSILGIMRAGYPVFLISPYSSLAALKHLIETSGVSMILTNTDDLALHSKLYSAVVAVNNNVQTAIISQLQWSQIFSSQTPVEGGPIVPPYDLESASVILHSSGQYFLS</sequence>
<dbReference type="AlphaFoldDB" id="A0AAD7EYB3"/>
<proteinExistence type="predicted"/>
<gene>
    <name evidence="1" type="ORF">DFH08DRAFT_688847</name>
</gene>
<evidence type="ECO:0000313" key="2">
    <source>
        <dbReference type="Proteomes" id="UP001218218"/>
    </source>
</evidence>
<dbReference type="InterPro" id="IPR042099">
    <property type="entry name" value="ANL_N_sf"/>
</dbReference>
<evidence type="ECO:0008006" key="3">
    <source>
        <dbReference type="Google" id="ProtNLM"/>
    </source>
</evidence>